<evidence type="ECO:0000313" key="3">
    <source>
        <dbReference type="Proteomes" id="UP001165580"/>
    </source>
</evidence>
<dbReference type="Proteomes" id="UP001165580">
    <property type="component" value="Unassembled WGS sequence"/>
</dbReference>
<reference evidence="2" key="1">
    <citation type="submission" date="2022-08" db="EMBL/GenBank/DDBJ databases">
        <authorList>
            <person name="Deng Y."/>
            <person name="Han X.-F."/>
            <person name="Zhang Y.-Q."/>
        </authorList>
    </citation>
    <scope>NUCLEOTIDE SEQUENCE</scope>
    <source>
        <strain evidence="2">CPCC 205716</strain>
    </source>
</reference>
<gene>
    <name evidence="2" type="ORF">NVV95_17815</name>
</gene>
<evidence type="ECO:0000256" key="1">
    <source>
        <dbReference type="SAM" id="Phobius"/>
    </source>
</evidence>
<name>A0ABT2GJS7_9MICO</name>
<evidence type="ECO:0000313" key="2">
    <source>
        <dbReference type="EMBL" id="MCS5716408.1"/>
    </source>
</evidence>
<keyword evidence="1" id="KW-1133">Transmembrane helix</keyword>
<keyword evidence="1" id="KW-0472">Membrane</keyword>
<dbReference type="EMBL" id="JANTEZ010000012">
    <property type="protein sequence ID" value="MCS5716408.1"/>
    <property type="molecule type" value="Genomic_DNA"/>
</dbReference>
<proteinExistence type="predicted"/>
<feature type="transmembrane region" description="Helical" evidence="1">
    <location>
        <begin position="41"/>
        <end position="63"/>
    </location>
</feature>
<comment type="caution">
    <text evidence="2">The sequence shown here is derived from an EMBL/GenBank/DDBJ whole genome shotgun (WGS) entry which is preliminary data.</text>
</comment>
<organism evidence="2 3">
    <name type="scientific">Herbiconiux gentiana</name>
    <dbReference type="NCBI Taxonomy" id="2970912"/>
    <lineage>
        <taxon>Bacteria</taxon>
        <taxon>Bacillati</taxon>
        <taxon>Actinomycetota</taxon>
        <taxon>Actinomycetes</taxon>
        <taxon>Micrococcales</taxon>
        <taxon>Microbacteriaceae</taxon>
        <taxon>Herbiconiux</taxon>
    </lineage>
</organism>
<keyword evidence="3" id="KW-1185">Reference proteome</keyword>
<keyword evidence="1" id="KW-0812">Transmembrane</keyword>
<dbReference type="RefSeq" id="WP_259487927.1">
    <property type="nucleotide sequence ID" value="NZ_JANTEZ010000012.1"/>
</dbReference>
<evidence type="ECO:0008006" key="4">
    <source>
        <dbReference type="Google" id="ProtNLM"/>
    </source>
</evidence>
<sequence>MKAWWRILIVQSILVVGGLVIAAPGATQLASDSTDRRDWGILIAGCILAAVAASLVGMAIYMLRRLHRQPPAVEGGGAGQ</sequence>
<protein>
    <recommendedName>
        <fullName evidence="4">DUF202 domain-containing protein</fullName>
    </recommendedName>
</protein>
<accession>A0ABT2GJS7</accession>